<protein>
    <recommendedName>
        <fullName evidence="3">F-box domain-containing protein</fullName>
    </recommendedName>
</protein>
<dbReference type="InterPro" id="IPR036047">
    <property type="entry name" value="F-box-like_dom_sf"/>
</dbReference>
<dbReference type="SUPFAM" id="SSF101898">
    <property type="entry name" value="NHL repeat"/>
    <property type="match status" value="1"/>
</dbReference>
<dbReference type="GO" id="GO:0043161">
    <property type="term" value="P:proteasome-mediated ubiquitin-dependent protein catabolic process"/>
    <property type="evidence" value="ECO:0007669"/>
    <property type="project" value="TreeGrafter"/>
</dbReference>
<comment type="caution">
    <text evidence="4">The sequence shown here is derived from an EMBL/GenBank/DDBJ whole genome shotgun (WGS) entry which is preliminary data.</text>
</comment>
<feature type="repeat" description="NHL" evidence="2">
    <location>
        <begin position="887"/>
        <end position="924"/>
    </location>
</feature>
<name>A0A815BRC5_9BILA</name>
<evidence type="ECO:0000256" key="1">
    <source>
        <dbReference type="ARBA" id="ARBA00022737"/>
    </source>
</evidence>
<gene>
    <name evidence="4" type="ORF">RFH988_LOCUS28331</name>
</gene>
<dbReference type="InterPro" id="IPR001810">
    <property type="entry name" value="F-box_dom"/>
</dbReference>
<dbReference type="PROSITE" id="PS50181">
    <property type="entry name" value="FBOX"/>
    <property type="match status" value="1"/>
</dbReference>
<dbReference type="Proteomes" id="UP000663882">
    <property type="component" value="Unassembled WGS sequence"/>
</dbReference>
<dbReference type="InterPro" id="IPR050952">
    <property type="entry name" value="TRIM-NHL_E3_ligases"/>
</dbReference>
<evidence type="ECO:0000313" key="4">
    <source>
        <dbReference type="EMBL" id="CAF1273842.1"/>
    </source>
</evidence>
<dbReference type="OrthoDB" id="342730at2759"/>
<dbReference type="EMBL" id="CAJNOO010002503">
    <property type="protein sequence ID" value="CAF1273842.1"/>
    <property type="molecule type" value="Genomic_DNA"/>
</dbReference>
<feature type="domain" description="F-box" evidence="3">
    <location>
        <begin position="5"/>
        <end position="52"/>
    </location>
</feature>
<dbReference type="InterPro" id="IPR001258">
    <property type="entry name" value="NHL_repeat"/>
</dbReference>
<accession>A0A815BRC5</accession>
<keyword evidence="1" id="KW-0677">Repeat</keyword>
<dbReference type="SUPFAM" id="SSF63829">
    <property type="entry name" value="Calcium-dependent phosphotriesterase"/>
    <property type="match status" value="1"/>
</dbReference>
<evidence type="ECO:0000313" key="5">
    <source>
        <dbReference type="Proteomes" id="UP000663882"/>
    </source>
</evidence>
<proteinExistence type="predicted"/>
<evidence type="ECO:0000259" key="3">
    <source>
        <dbReference type="PROSITE" id="PS50181"/>
    </source>
</evidence>
<dbReference type="GO" id="GO:0061630">
    <property type="term" value="F:ubiquitin protein ligase activity"/>
    <property type="evidence" value="ECO:0007669"/>
    <property type="project" value="TreeGrafter"/>
</dbReference>
<dbReference type="InterPro" id="IPR011042">
    <property type="entry name" value="6-blade_b-propeller_TolB-like"/>
</dbReference>
<organism evidence="4 5">
    <name type="scientific">Rotaria sordida</name>
    <dbReference type="NCBI Taxonomy" id="392033"/>
    <lineage>
        <taxon>Eukaryota</taxon>
        <taxon>Metazoa</taxon>
        <taxon>Spiralia</taxon>
        <taxon>Gnathifera</taxon>
        <taxon>Rotifera</taxon>
        <taxon>Eurotatoria</taxon>
        <taxon>Bdelloidea</taxon>
        <taxon>Philodinida</taxon>
        <taxon>Philodinidae</taxon>
        <taxon>Rotaria</taxon>
    </lineage>
</organism>
<dbReference type="GO" id="GO:0008270">
    <property type="term" value="F:zinc ion binding"/>
    <property type="evidence" value="ECO:0007669"/>
    <property type="project" value="UniProtKB-KW"/>
</dbReference>
<dbReference type="Gene3D" id="2.120.10.30">
    <property type="entry name" value="TolB, C-terminal domain"/>
    <property type="match status" value="2"/>
</dbReference>
<dbReference type="PROSITE" id="PS51125">
    <property type="entry name" value="NHL"/>
    <property type="match status" value="1"/>
</dbReference>
<dbReference type="PANTHER" id="PTHR24104">
    <property type="entry name" value="E3 UBIQUITIN-PROTEIN LIGASE NHLRC1-RELATED"/>
    <property type="match status" value="1"/>
</dbReference>
<dbReference type="AlphaFoldDB" id="A0A815BRC5"/>
<dbReference type="PANTHER" id="PTHR24104:SF25">
    <property type="entry name" value="PROTEIN LIN-41"/>
    <property type="match status" value="1"/>
</dbReference>
<sequence>MEHSIVQLMDLPNELIMIILNKLDNSEVLYSLMDVNTRLNQIVHDPTFTTKITLTKSDNLTTVLPDIMLDRFCLQILPKICHSIKWLNLESSSMERILLAADYPNLRQLDIFINDQKCFLYLNEPCSSFSSTLVELYIDVYLFDDCLYLLDGRFDQLRTLFVNVCHILPLRSTINTKNELANLKCFSLISNNETYVYDEVVVPNLRRMSNLEKLSLHLVIECKVRFIDGTNLKKNIIIHMPNLNEFTFNIRSIISINDHTYLLSNEYIQRTLTNLTDHQVISCVDYFPSNKTGQCHFYTYPHTMLHYDNITNNFPGGLFKHVRSATLFDESPFEHTFFIRIAQAFPFLNELIVSNCTAQNEKLNNDSEYFPIIKYPHLTILRLIKIHDDYAEELLLDIKTCFSNFIGLIRILNNKYIVSLDINTSRKRLPVNNDDKPLTSTMSEMRRASIGSNKEPSASTMNEMRRASIGSNKEPLISTMNEMRRTSIGSNKEPSASTINEMRRASIGSNKEPLASTINEMRRASIASNQEPLASTMNEMRRASTASDQGASVSSSYVNIKTKWQQHGITIAGGNRQGKQLNQLSSPYGIYVDDDDQCIYIADCDNHRIVEWKYNAETVSSSYVNIKTKWQQHGITIAGGNGQGKQLNQLSSPYGIYIDDDGDQCIYIADCDNHRIVEWKYNAETGQVVAGGNGYGNRMDQLNGPTDVIVDQQNDSLIICDLGNRRVVRWPRRNGTKGQTIISDIDCYNLTMDNNEDLYISDFERHEVKRWKIGDTNGTIVAGGNGKGNHLNQLNQPTSLFVDQDHSVYISDCGNHRVMKWMKGAKEGIIVAGEQGEGNSLAQLSYPEGVIADQWGHVYVADSYNHRIIRWLKASKEGRIIVGGNGKGEKPNQFNLLRGLSIDRQGNLYVVDNSNHRVQKFETDLN</sequence>
<dbReference type="GO" id="GO:0000209">
    <property type="term" value="P:protein polyubiquitination"/>
    <property type="evidence" value="ECO:0007669"/>
    <property type="project" value="TreeGrafter"/>
</dbReference>
<evidence type="ECO:0000256" key="2">
    <source>
        <dbReference type="PROSITE-ProRule" id="PRU00504"/>
    </source>
</evidence>
<dbReference type="Pfam" id="PF00646">
    <property type="entry name" value="F-box"/>
    <property type="match status" value="1"/>
</dbReference>
<reference evidence="4" key="1">
    <citation type="submission" date="2021-02" db="EMBL/GenBank/DDBJ databases">
        <authorList>
            <person name="Nowell W R."/>
        </authorList>
    </citation>
    <scope>NUCLEOTIDE SEQUENCE</scope>
</reference>
<dbReference type="Pfam" id="PF01436">
    <property type="entry name" value="NHL"/>
    <property type="match status" value="2"/>
</dbReference>
<dbReference type="CDD" id="cd05819">
    <property type="entry name" value="NHL"/>
    <property type="match status" value="1"/>
</dbReference>
<dbReference type="SUPFAM" id="SSF81383">
    <property type="entry name" value="F-box domain"/>
    <property type="match status" value="1"/>
</dbReference>